<evidence type="ECO:0000313" key="21">
    <source>
        <dbReference type="EMBL" id="CAG2219563.1"/>
    </source>
</evidence>
<keyword evidence="15" id="KW-0539">Nucleus</keyword>
<dbReference type="Gene3D" id="3.30.1490.100">
    <property type="entry name" value="DNA polymerase, Y-family, little finger domain"/>
    <property type="match status" value="1"/>
</dbReference>
<evidence type="ECO:0000256" key="7">
    <source>
        <dbReference type="ARBA" id="ARBA00022695"/>
    </source>
</evidence>
<dbReference type="Pfam" id="PF00817">
    <property type="entry name" value="IMS"/>
    <property type="match status" value="1"/>
</dbReference>
<dbReference type="FunFam" id="3.30.1490.100:FF:000007">
    <property type="entry name" value="DNA polymerase eta"/>
    <property type="match status" value="1"/>
</dbReference>
<dbReference type="GO" id="GO:0003887">
    <property type="term" value="F:DNA-directed DNA polymerase activity"/>
    <property type="evidence" value="ECO:0007669"/>
    <property type="project" value="UniProtKB-EC"/>
</dbReference>
<evidence type="ECO:0000256" key="1">
    <source>
        <dbReference type="ARBA" id="ARBA00001936"/>
    </source>
</evidence>
<reference evidence="21" key="1">
    <citation type="submission" date="2021-03" db="EMBL/GenBank/DDBJ databases">
        <authorList>
            <person name="Bekaert M."/>
        </authorList>
    </citation>
    <scope>NUCLEOTIDE SEQUENCE</scope>
</reference>
<keyword evidence="13" id="KW-0832">Ubl conjugation</keyword>
<feature type="domain" description="UmuC" evidence="19">
    <location>
        <begin position="5"/>
        <end position="198"/>
    </location>
</feature>
<dbReference type="GO" id="GO:0009411">
    <property type="term" value="P:response to UV"/>
    <property type="evidence" value="ECO:0007669"/>
    <property type="project" value="UniProtKB-ARBA"/>
</dbReference>
<evidence type="ECO:0000313" key="22">
    <source>
        <dbReference type="Proteomes" id="UP000683360"/>
    </source>
</evidence>
<sequence>MDRVIALVDMDCFYVQVEQRLQPEYKGKPCAVVQYKKMERRRVSKIIAVGYEARACGVNRNMWGDDAKKVCPDIHFFRVPEYRGKADLTKFRDAGKEVINVLSRKEGLESWLDSVYEGDDFNNIQDKKLAVGAMISEEMRAAVYEETGFRCSAGIAHNKMLAKLSCGINKPNKQTVTPHGSVPGLFSTLPVRKIRNLGGKLGESLVEELNVEFIGDLVKFPLTELQSNFGDKTGHWIYELCRGIEQEAVSARQLPKSIGCSKNFQGKTCLDTKEKVQHWLKELSEEVVERLEKDREDNNRSAKSLTVSVRYLAKPSSISVSRACALKLNTLPLYQSAWSPPITCLGISAGKFVEFQDKSQSNISSFLGKKSESVTKSPSLSQTNKESSPKGSIQSFFKSKTHKEESPKSEPTSSSGTSSENNKLQETSIQALFRKKQSIGKSSEITSLKTDSSEICVDLSHEAKPIDFSNDDSVDLSIDKGSETIKTESVTGVNLNKKSGFFVSKLRKSSVSSAVIDVNESSCDSIKSANSDDSTSKGDNSEVVHSKVIAIETSRILNDISVNDGAPTDNGVHSLIDNFDEEVFMSLPLDIQHEIRQNMKSKPKAKLKQEEKKRSSLDNFFQQCTQEKTDNIKNQSDLTSCEKCGKEILVWELPEHMDFHFAQEIQKEFREENIQSNKVPIKRKSATSPAKPKKKLKKTENVNTLTNFFSKK</sequence>
<evidence type="ECO:0000256" key="15">
    <source>
        <dbReference type="ARBA" id="ARBA00023242"/>
    </source>
</evidence>
<evidence type="ECO:0000256" key="13">
    <source>
        <dbReference type="ARBA" id="ARBA00022843"/>
    </source>
</evidence>
<dbReference type="GO" id="GO:0003684">
    <property type="term" value="F:damaged DNA binding"/>
    <property type="evidence" value="ECO:0007669"/>
    <property type="project" value="InterPro"/>
</dbReference>
<feature type="compositionally biased region" description="Polar residues" evidence="18">
    <location>
        <begin position="374"/>
        <end position="398"/>
    </location>
</feature>
<dbReference type="OrthoDB" id="5723at2759"/>
<keyword evidence="11" id="KW-0862">Zinc</keyword>
<evidence type="ECO:0000259" key="19">
    <source>
        <dbReference type="PROSITE" id="PS50173"/>
    </source>
</evidence>
<dbReference type="Gene3D" id="1.10.150.20">
    <property type="entry name" value="5' to 3' exonuclease, C-terminal subdomain"/>
    <property type="match status" value="1"/>
</dbReference>
<comment type="similarity">
    <text evidence="4">Belongs to the DNA polymerase type-Y family.</text>
</comment>
<dbReference type="PROSITE" id="PS51907">
    <property type="entry name" value="ZF_UBZ3"/>
    <property type="match status" value="1"/>
</dbReference>
<dbReference type="PANTHER" id="PTHR45873:SF1">
    <property type="entry name" value="DNA POLYMERASE ETA"/>
    <property type="match status" value="1"/>
</dbReference>
<feature type="compositionally biased region" description="Low complexity" evidence="18">
    <location>
        <begin position="409"/>
        <end position="420"/>
    </location>
</feature>
<dbReference type="Pfam" id="PF21704">
    <property type="entry name" value="POLH-Rev1_HhH"/>
    <property type="match status" value="1"/>
</dbReference>
<dbReference type="InterPro" id="IPR043502">
    <property type="entry name" value="DNA/RNA_pol_sf"/>
</dbReference>
<dbReference type="InterPro" id="IPR052230">
    <property type="entry name" value="DNA_polymerase_eta"/>
</dbReference>
<dbReference type="EC" id="2.7.7.7" evidence="5"/>
<evidence type="ECO:0000256" key="11">
    <source>
        <dbReference type="ARBA" id="ARBA00022833"/>
    </source>
</evidence>
<comment type="caution">
    <text evidence="21">The sequence shown here is derived from an EMBL/GenBank/DDBJ whole genome shotgun (WGS) entry which is preliminary data.</text>
</comment>
<feature type="compositionally biased region" description="Basic residues" evidence="18">
    <location>
        <begin position="680"/>
        <end position="697"/>
    </location>
</feature>
<comment type="subcellular location">
    <subcellularLocation>
        <location evidence="3">Nucleus</location>
    </subcellularLocation>
</comment>
<dbReference type="InterPro" id="IPR041298">
    <property type="entry name" value="UBZ3"/>
</dbReference>
<dbReference type="SUPFAM" id="SSF100879">
    <property type="entry name" value="Lesion bypass DNA polymerase (Y-family), little finger domain"/>
    <property type="match status" value="1"/>
</dbReference>
<feature type="compositionally biased region" description="Polar residues" evidence="18">
    <location>
        <begin position="701"/>
        <end position="712"/>
    </location>
</feature>
<evidence type="ECO:0000256" key="14">
    <source>
        <dbReference type="ARBA" id="ARBA00023204"/>
    </source>
</evidence>
<evidence type="ECO:0000256" key="2">
    <source>
        <dbReference type="ARBA" id="ARBA00001946"/>
    </source>
</evidence>
<dbReference type="InterPro" id="IPR001126">
    <property type="entry name" value="UmuC"/>
</dbReference>
<evidence type="ECO:0000259" key="20">
    <source>
        <dbReference type="PROSITE" id="PS51907"/>
    </source>
</evidence>
<dbReference type="Pfam" id="PF18439">
    <property type="entry name" value="zf_UBZ"/>
    <property type="match status" value="1"/>
</dbReference>
<dbReference type="InterPro" id="IPR043128">
    <property type="entry name" value="Rev_trsase/Diguanyl_cyclase"/>
</dbReference>
<evidence type="ECO:0000256" key="9">
    <source>
        <dbReference type="ARBA" id="ARBA00022763"/>
    </source>
</evidence>
<gene>
    <name evidence="21" type="ORF">MEDL_33093</name>
</gene>
<feature type="domain" description="UBZ3-type" evidence="20">
    <location>
        <begin position="634"/>
        <end position="668"/>
    </location>
</feature>
<dbReference type="Proteomes" id="UP000683360">
    <property type="component" value="Unassembled WGS sequence"/>
</dbReference>
<dbReference type="GO" id="GO:0006281">
    <property type="term" value="P:DNA repair"/>
    <property type="evidence" value="ECO:0007669"/>
    <property type="project" value="UniProtKB-KW"/>
</dbReference>
<keyword evidence="10" id="KW-0863">Zinc-finger</keyword>
<evidence type="ECO:0000256" key="3">
    <source>
        <dbReference type="ARBA" id="ARBA00004123"/>
    </source>
</evidence>
<evidence type="ECO:0000256" key="18">
    <source>
        <dbReference type="SAM" id="MobiDB-lite"/>
    </source>
</evidence>
<dbReference type="Gene3D" id="3.40.1170.60">
    <property type="match status" value="1"/>
</dbReference>
<dbReference type="SUPFAM" id="SSF56672">
    <property type="entry name" value="DNA/RNA polymerases"/>
    <property type="match status" value="1"/>
</dbReference>
<dbReference type="PIRSF" id="PIRSF036603">
    <property type="entry name" value="DPol_eta"/>
    <property type="match status" value="1"/>
</dbReference>
<keyword evidence="8" id="KW-0479">Metal-binding</keyword>
<dbReference type="GO" id="GO:0035861">
    <property type="term" value="C:site of double-strand break"/>
    <property type="evidence" value="ECO:0007669"/>
    <property type="project" value="TreeGrafter"/>
</dbReference>
<dbReference type="Gene3D" id="3.30.70.270">
    <property type="match status" value="1"/>
</dbReference>
<dbReference type="PROSITE" id="PS50173">
    <property type="entry name" value="UMUC"/>
    <property type="match status" value="1"/>
</dbReference>
<dbReference type="FunFam" id="1.10.150.20:FF:000014">
    <property type="entry name" value="Polymerase (DNA directed), eta"/>
    <property type="match status" value="1"/>
</dbReference>
<name>A0A8S3SN94_MYTED</name>
<dbReference type="FunFam" id="3.40.1170.60:FF:000003">
    <property type="entry name" value="DNA polymerase eta"/>
    <property type="match status" value="1"/>
</dbReference>
<keyword evidence="7 21" id="KW-0548">Nucleotidyltransferase</keyword>
<feature type="region of interest" description="Disordered" evidence="18">
    <location>
        <begin position="374"/>
        <end position="424"/>
    </location>
</feature>
<comment type="catalytic activity">
    <reaction evidence="17">
        <text>DNA(n) + a 2'-deoxyribonucleoside 5'-triphosphate = DNA(n+1) + diphosphate</text>
        <dbReference type="Rhea" id="RHEA:22508"/>
        <dbReference type="Rhea" id="RHEA-COMP:17339"/>
        <dbReference type="Rhea" id="RHEA-COMP:17340"/>
        <dbReference type="ChEBI" id="CHEBI:33019"/>
        <dbReference type="ChEBI" id="CHEBI:61560"/>
        <dbReference type="ChEBI" id="CHEBI:173112"/>
        <dbReference type="EC" id="2.7.7.7"/>
    </reaction>
</comment>
<dbReference type="EMBL" id="CAJPWZ010001632">
    <property type="protein sequence ID" value="CAG2219563.1"/>
    <property type="molecule type" value="Genomic_DNA"/>
</dbReference>
<protein>
    <recommendedName>
        <fullName evidence="16">DNA polymerase eta</fullName>
        <ecNumber evidence="5">2.7.7.7</ecNumber>
    </recommendedName>
</protein>
<keyword evidence="12" id="KW-0460">Magnesium</keyword>
<accession>A0A8S3SN94</accession>
<dbReference type="InterPro" id="IPR036775">
    <property type="entry name" value="DNA_pol_Y-fam_lit_finger_sf"/>
</dbReference>
<evidence type="ECO:0000256" key="16">
    <source>
        <dbReference type="ARBA" id="ARBA00044975"/>
    </source>
</evidence>
<dbReference type="GO" id="GO:0005657">
    <property type="term" value="C:replication fork"/>
    <property type="evidence" value="ECO:0007669"/>
    <property type="project" value="TreeGrafter"/>
</dbReference>
<dbReference type="PANTHER" id="PTHR45873">
    <property type="entry name" value="DNA POLYMERASE ETA"/>
    <property type="match status" value="1"/>
</dbReference>
<evidence type="ECO:0000256" key="17">
    <source>
        <dbReference type="ARBA" id="ARBA00049244"/>
    </source>
</evidence>
<comment type="cofactor">
    <cofactor evidence="2">
        <name>Mg(2+)</name>
        <dbReference type="ChEBI" id="CHEBI:18420"/>
    </cofactor>
</comment>
<dbReference type="AlphaFoldDB" id="A0A8S3SN94"/>
<keyword evidence="22" id="KW-1185">Reference proteome</keyword>
<evidence type="ECO:0000256" key="5">
    <source>
        <dbReference type="ARBA" id="ARBA00012417"/>
    </source>
</evidence>
<feature type="region of interest" description="Disordered" evidence="18">
    <location>
        <begin position="674"/>
        <end position="712"/>
    </location>
</feature>
<keyword evidence="9" id="KW-0227">DNA damage</keyword>
<evidence type="ECO:0000256" key="6">
    <source>
        <dbReference type="ARBA" id="ARBA00022679"/>
    </source>
</evidence>
<evidence type="ECO:0000256" key="8">
    <source>
        <dbReference type="ARBA" id="ARBA00022723"/>
    </source>
</evidence>
<dbReference type="Pfam" id="PF11799">
    <property type="entry name" value="IMS_C"/>
    <property type="match status" value="1"/>
</dbReference>
<evidence type="ECO:0000256" key="12">
    <source>
        <dbReference type="ARBA" id="ARBA00022842"/>
    </source>
</evidence>
<proteinExistence type="inferred from homology"/>
<evidence type="ECO:0000256" key="4">
    <source>
        <dbReference type="ARBA" id="ARBA00010945"/>
    </source>
</evidence>
<keyword evidence="14" id="KW-0234">DNA repair</keyword>
<organism evidence="21 22">
    <name type="scientific">Mytilus edulis</name>
    <name type="common">Blue mussel</name>
    <dbReference type="NCBI Taxonomy" id="6550"/>
    <lineage>
        <taxon>Eukaryota</taxon>
        <taxon>Metazoa</taxon>
        <taxon>Spiralia</taxon>
        <taxon>Lophotrochozoa</taxon>
        <taxon>Mollusca</taxon>
        <taxon>Bivalvia</taxon>
        <taxon>Autobranchia</taxon>
        <taxon>Pteriomorphia</taxon>
        <taxon>Mytilida</taxon>
        <taxon>Mytiloidea</taxon>
        <taxon>Mytilidae</taxon>
        <taxon>Mytilinae</taxon>
        <taxon>Mytilus</taxon>
    </lineage>
</organism>
<dbReference type="GO" id="GO:0042276">
    <property type="term" value="P:error-prone translesion synthesis"/>
    <property type="evidence" value="ECO:0007669"/>
    <property type="project" value="TreeGrafter"/>
</dbReference>
<dbReference type="GO" id="GO:0005634">
    <property type="term" value="C:nucleus"/>
    <property type="evidence" value="ECO:0007669"/>
    <property type="project" value="UniProtKB-SubCell"/>
</dbReference>
<evidence type="ECO:0000256" key="10">
    <source>
        <dbReference type="ARBA" id="ARBA00022771"/>
    </source>
</evidence>
<keyword evidence="6 21" id="KW-0808">Transferase</keyword>
<comment type="cofactor">
    <cofactor evidence="1">
        <name>Mn(2+)</name>
        <dbReference type="ChEBI" id="CHEBI:29035"/>
    </cofactor>
</comment>
<dbReference type="GO" id="GO:0008270">
    <property type="term" value="F:zinc ion binding"/>
    <property type="evidence" value="ECO:0007669"/>
    <property type="project" value="UniProtKB-KW"/>
</dbReference>
<dbReference type="InterPro" id="IPR017961">
    <property type="entry name" value="DNA_pol_Y-fam_little_finger"/>
</dbReference>